<gene>
    <name evidence="1" type="primary">X975_21762</name>
    <name evidence="1" type="ORF">NPIL_390051</name>
</gene>
<sequence length="289" mass="33162">MELNALGENTEAYGRILAPKIIRAFPTEICCRWIIYAKREKLAEGNITRFMQFLAEEVEAQKIRDGGSQASFVDVKLIDKLNVINSSSLRVQAFESSFTQEQRRCVQLTLSGLWSKQSILITAFESNNLYTTHPAATLEITESPIKLSESFVMVPSMLGWILSGSRTHTTITDNTSVHQFSVQVSNDCLNDQVRCLWELDSIGIQDIQRRRMSAKDEEILSKFHKDYKTEDNRRIVSLTWKSIVTPLSLNIVNAKNRFHSLQKRLSSSNVLKTQYYKCMLNYVEQKHVE</sequence>
<name>A0A8X6T9G1_NEPPI</name>
<proteinExistence type="predicted"/>
<protein>
    <submittedName>
        <fullName evidence="1">Integrase catalytic domain-containing protein</fullName>
    </submittedName>
</protein>
<organism evidence="1 2">
    <name type="scientific">Nephila pilipes</name>
    <name type="common">Giant wood spider</name>
    <name type="synonym">Nephila maculata</name>
    <dbReference type="NCBI Taxonomy" id="299642"/>
    <lineage>
        <taxon>Eukaryota</taxon>
        <taxon>Metazoa</taxon>
        <taxon>Ecdysozoa</taxon>
        <taxon>Arthropoda</taxon>
        <taxon>Chelicerata</taxon>
        <taxon>Arachnida</taxon>
        <taxon>Araneae</taxon>
        <taxon>Araneomorphae</taxon>
        <taxon>Entelegynae</taxon>
        <taxon>Araneoidea</taxon>
        <taxon>Nephilidae</taxon>
        <taxon>Nephila</taxon>
    </lineage>
</organism>
<accession>A0A8X6T9G1</accession>
<reference evidence="1" key="1">
    <citation type="submission" date="2020-08" db="EMBL/GenBank/DDBJ databases">
        <title>Multicomponent nature underlies the extraordinary mechanical properties of spider dragline silk.</title>
        <authorList>
            <person name="Kono N."/>
            <person name="Nakamura H."/>
            <person name="Mori M."/>
            <person name="Yoshida Y."/>
            <person name="Ohtoshi R."/>
            <person name="Malay A.D."/>
            <person name="Moran D.A.P."/>
            <person name="Tomita M."/>
            <person name="Numata K."/>
            <person name="Arakawa K."/>
        </authorList>
    </citation>
    <scope>NUCLEOTIDE SEQUENCE</scope>
</reference>
<dbReference type="Proteomes" id="UP000887013">
    <property type="component" value="Unassembled WGS sequence"/>
</dbReference>
<evidence type="ECO:0000313" key="1">
    <source>
        <dbReference type="EMBL" id="GFS84123.1"/>
    </source>
</evidence>
<comment type="caution">
    <text evidence="1">The sequence shown here is derived from an EMBL/GenBank/DDBJ whole genome shotgun (WGS) entry which is preliminary data.</text>
</comment>
<evidence type="ECO:0000313" key="2">
    <source>
        <dbReference type="Proteomes" id="UP000887013"/>
    </source>
</evidence>
<keyword evidence="2" id="KW-1185">Reference proteome</keyword>
<dbReference type="AlphaFoldDB" id="A0A8X6T9G1"/>
<feature type="non-terminal residue" evidence="1">
    <location>
        <position position="1"/>
    </location>
</feature>
<dbReference type="EMBL" id="BMAW01098312">
    <property type="protein sequence ID" value="GFS84123.1"/>
    <property type="molecule type" value="Genomic_DNA"/>
</dbReference>